<sequence>MLKFKYNNLDKNDLTTVLTVIITLYLTWHHQMYHTPDDLAIQPETPKPALLNKEFLHTNFDFQEIDEPLKVYKKAPMYSMDNFHILHLLLYNQLFQCGSILSYSAMLALS</sequence>
<dbReference type="GeneID" id="4563847"/>
<dbReference type="KEGG" id="cim:CIMG_05188"/>
<evidence type="ECO:0000313" key="1">
    <source>
        <dbReference type="EMBL" id="KJF61115.1"/>
    </source>
</evidence>
<name>A0A0D8JUX8_COCIM</name>
<reference evidence="2" key="2">
    <citation type="journal article" date="2010" name="Genome Res.">
        <title>Population genomic sequencing of Coccidioides fungi reveals recent hybridization and transposon control.</title>
        <authorList>
            <person name="Neafsey D.E."/>
            <person name="Barker B.M."/>
            <person name="Sharpton T.J."/>
            <person name="Stajich J.E."/>
            <person name="Park D.J."/>
            <person name="Whiston E."/>
            <person name="Hung C.-Y."/>
            <person name="McMahan C."/>
            <person name="White J."/>
            <person name="Sykes S."/>
            <person name="Heiman D."/>
            <person name="Young S."/>
            <person name="Zeng Q."/>
            <person name="Abouelleil A."/>
            <person name="Aftuck L."/>
            <person name="Bessette D."/>
            <person name="Brown A."/>
            <person name="FitzGerald M."/>
            <person name="Lui A."/>
            <person name="Macdonald J.P."/>
            <person name="Priest M."/>
            <person name="Orbach M.J."/>
            <person name="Galgiani J.N."/>
            <person name="Kirkland T.N."/>
            <person name="Cole G.T."/>
            <person name="Birren B.W."/>
            <person name="Henn M.R."/>
            <person name="Taylor J.W."/>
            <person name="Rounsley S.D."/>
        </authorList>
    </citation>
    <scope>GENOME REANNOTATION</scope>
    <source>
        <strain evidence="2">RS</strain>
    </source>
</reference>
<dbReference type="AlphaFoldDB" id="A0A0D8JUX8"/>
<dbReference type="VEuPathDB" id="FungiDB:CIMG_05188"/>
<gene>
    <name evidence="1" type="ORF">CIMG_05188</name>
</gene>
<reference evidence="2" key="1">
    <citation type="journal article" date="2009" name="Genome Res.">
        <title>Comparative genomic analyses of the human fungal pathogens Coccidioides and their relatives.</title>
        <authorList>
            <person name="Sharpton T.J."/>
            <person name="Stajich J.E."/>
            <person name="Rounsley S.D."/>
            <person name="Gardner M.J."/>
            <person name="Wortman J.R."/>
            <person name="Jordar V.S."/>
            <person name="Maiti R."/>
            <person name="Kodira C.D."/>
            <person name="Neafsey D.E."/>
            <person name="Zeng Q."/>
            <person name="Hung C.-Y."/>
            <person name="McMahan C."/>
            <person name="Muszewska A."/>
            <person name="Grynberg M."/>
            <person name="Mandel M.A."/>
            <person name="Kellner E.M."/>
            <person name="Barker B.M."/>
            <person name="Galgiani J.N."/>
            <person name="Orbach M.J."/>
            <person name="Kirkland T.N."/>
            <person name="Cole G.T."/>
            <person name="Henn M.R."/>
            <person name="Birren B.W."/>
            <person name="Taylor J.W."/>
        </authorList>
    </citation>
    <scope>NUCLEOTIDE SEQUENCE [LARGE SCALE GENOMIC DNA]</scope>
    <source>
        <strain evidence="2">RS</strain>
    </source>
</reference>
<organism evidence="1 2">
    <name type="scientific">Coccidioides immitis (strain RS)</name>
    <name type="common">Valley fever fungus</name>
    <dbReference type="NCBI Taxonomy" id="246410"/>
    <lineage>
        <taxon>Eukaryota</taxon>
        <taxon>Fungi</taxon>
        <taxon>Dikarya</taxon>
        <taxon>Ascomycota</taxon>
        <taxon>Pezizomycotina</taxon>
        <taxon>Eurotiomycetes</taxon>
        <taxon>Eurotiomycetidae</taxon>
        <taxon>Onygenales</taxon>
        <taxon>Onygenaceae</taxon>
        <taxon>Coccidioides</taxon>
    </lineage>
</organism>
<keyword evidence="2" id="KW-1185">Reference proteome</keyword>
<evidence type="ECO:0000313" key="2">
    <source>
        <dbReference type="Proteomes" id="UP000001261"/>
    </source>
</evidence>
<dbReference type="Proteomes" id="UP000001261">
    <property type="component" value="Unassembled WGS sequence"/>
</dbReference>
<proteinExistence type="predicted"/>
<protein>
    <submittedName>
        <fullName evidence="1">Uncharacterized protein</fullName>
    </submittedName>
</protein>
<dbReference type="RefSeq" id="XP_012213817.1">
    <property type="nucleotide sequence ID" value="XM_012358394.1"/>
</dbReference>
<dbReference type="EMBL" id="GG704914">
    <property type="protein sequence ID" value="KJF61115.1"/>
    <property type="molecule type" value="Genomic_DNA"/>
</dbReference>
<dbReference type="InParanoid" id="A0A0D8JUX8"/>
<accession>A0A0D8JUX8</accession>